<reference evidence="3" key="2">
    <citation type="submission" date="2023-05" db="EMBL/GenBank/DDBJ databases">
        <authorList>
            <consortium name="Lawrence Berkeley National Laboratory"/>
            <person name="Steindorff A."/>
            <person name="Hensen N."/>
            <person name="Bonometti L."/>
            <person name="Westerberg I."/>
            <person name="Brannstrom I.O."/>
            <person name="Guillou S."/>
            <person name="Cros-Aarteil S."/>
            <person name="Calhoun S."/>
            <person name="Haridas S."/>
            <person name="Kuo A."/>
            <person name="Mondo S."/>
            <person name="Pangilinan J."/>
            <person name="Riley R."/>
            <person name="Labutti K."/>
            <person name="Andreopoulos B."/>
            <person name="Lipzen A."/>
            <person name="Chen C."/>
            <person name="Yanf M."/>
            <person name="Daum C."/>
            <person name="Ng V."/>
            <person name="Clum A."/>
            <person name="Ohm R."/>
            <person name="Martin F."/>
            <person name="Silar P."/>
            <person name="Natvig D."/>
            <person name="Lalanne C."/>
            <person name="Gautier V."/>
            <person name="Ament-Velasquez S.L."/>
            <person name="Kruys A."/>
            <person name="Hutchinson M.I."/>
            <person name="Powell A.J."/>
            <person name="Barry K."/>
            <person name="Miller A.N."/>
            <person name="Grigoriev I.V."/>
            <person name="Debuchy R."/>
            <person name="Gladieux P."/>
            <person name="Thoren M.H."/>
            <person name="Johannesson H."/>
        </authorList>
    </citation>
    <scope>NUCLEOTIDE SEQUENCE</scope>
    <source>
        <strain evidence="3">CBS 141.50</strain>
    </source>
</reference>
<feature type="chain" id="PRO_5042919914" evidence="2">
    <location>
        <begin position="19"/>
        <end position="188"/>
    </location>
</feature>
<accession>A0AAN6ZMM0</accession>
<name>A0AAN6ZMM0_9PEZI</name>
<dbReference type="Proteomes" id="UP001302676">
    <property type="component" value="Unassembled WGS sequence"/>
</dbReference>
<comment type="caution">
    <text evidence="3">The sequence shown here is derived from an EMBL/GenBank/DDBJ whole genome shotgun (WGS) entry which is preliminary data.</text>
</comment>
<dbReference type="EMBL" id="MU853580">
    <property type="protein sequence ID" value="KAK4144052.1"/>
    <property type="molecule type" value="Genomic_DNA"/>
</dbReference>
<keyword evidence="4" id="KW-1185">Reference proteome</keyword>
<keyword evidence="2" id="KW-0732">Signal</keyword>
<feature type="compositionally biased region" description="Basic and acidic residues" evidence="1">
    <location>
        <begin position="76"/>
        <end position="101"/>
    </location>
</feature>
<organism evidence="3 4">
    <name type="scientific">Dichotomopilus funicola</name>
    <dbReference type="NCBI Taxonomy" id="1934379"/>
    <lineage>
        <taxon>Eukaryota</taxon>
        <taxon>Fungi</taxon>
        <taxon>Dikarya</taxon>
        <taxon>Ascomycota</taxon>
        <taxon>Pezizomycotina</taxon>
        <taxon>Sordariomycetes</taxon>
        <taxon>Sordariomycetidae</taxon>
        <taxon>Sordariales</taxon>
        <taxon>Chaetomiaceae</taxon>
        <taxon>Dichotomopilus</taxon>
    </lineage>
</organism>
<feature type="compositionally biased region" description="Low complexity" evidence="1">
    <location>
        <begin position="154"/>
        <end position="166"/>
    </location>
</feature>
<reference evidence="3" key="1">
    <citation type="journal article" date="2023" name="Mol. Phylogenet. Evol.">
        <title>Genome-scale phylogeny and comparative genomics of the fungal order Sordariales.</title>
        <authorList>
            <person name="Hensen N."/>
            <person name="Bonometti L."/>
            <person name="Westerberg I."/>
            <person name="Brannstrom I.O."/>
            <person name="Guillou S."/>
            <person name="Cros-Aarteil S."/>
            <person name="Calhoun S."/>
            <person name="Haridas S."/>
            <person name="Kuo A."/>
            <person name="Mondo S."/>
            <person name="Pangilinan J."/>
            <person name="Riley R."/>
            <person name="LaButti K."/>
            <person name="Andreopoulos B."/>
            <person name="Lipzen A."/>
            <person name="Chen C."/>
            <person name="Yan M."/>
            <person name="Daum C."/>
            <person name="Ng V."/>
            <person name="Clum A."/>
            <person name="Steindorff A."/>
            <person name="Ohm R.A."/>
            <person name="Martin F."/>
            <person name="Silar P."/>
            <person name="Natvig D.O."/>
            <person name="Lalanne C."/>
            <person name="Gautier V."/>
            <person name="Ament-Velasquez S.L."/>
            <person name="Kruys A."/>
            <person name="Hutchinson M.I."/>
            <person name="Powell A.J."/>
            <person name="Barry K."/>
            <person name="Miller A.N."/>
            <person name="Grigoriev I.V."/>
            <person name="Debuchy R."/>
            <person name="Gladieux P."/>
            <person name="Hiltunen Thoren M."/>
            <person name="Johannesson H."/>
        </authorList>
    </citation>
    <scope>NUCLEOTIDE SEQUENCE</scope>
    <source>
        <strain evidence="3">CBS 141.50</strain>
    </source>
</reference>
<dbReference type="GeneID" id="87817162"/>
<proteinExistence type="predicted"/>
<protein>
    <submittedName>
        <fullName evidence="3">Uncharacterized protein</fullName>
    </submittedName>
</protein>
<sequence length="188" mass="19771">MKLSWLASALLIGGGATASTSSGKALGGETRLLLKKSVPYQQQRQDRSLDGASVHQQHQHQQQSLPSVNSAATAVHLDKLTLNRTRPDHLTKTQSEQHLEDPLPVVTLRITSPPEQKPLSPPPPVSAPQKEPSTPSHDSDENGGSHVDLSQEDASSAVGAGGPASANRAIAGMSVGLVSVMLIFTVFL</sequence>
<feature type="region of interest" description="Disordered" evidence="1">
    <location>
        <begin position="40"/>
        <end position="166"/>
    </location>
</feature>
<evidence type="ECO:0000256" key="2">
    <source>
        <dbReference type="SAM" id="SignalP"/>
    </source>
</evidence>
<gene>
    <name evidence="3" type="ORF">C8A04DRAFT_28167</name>
</gene>
<feature type="signal peptide" evidence="2">
    <location>
        <begin position="1"/>
        <end position="18"/>
    </location>
</feature>
<evidence type="ECO:0000256" key="1">
    <source>
        <dbReference type="SAM" id="MobiDB-lite"/>
    </source>
</evidence>
<feature type="compositionally biased region" description="Pro residues" evidence="1">
    <location>
        <begin position="115"/>
        <end position="126"/>
    </location>
</feature>
<dbReference type="AlphaFoldDB" id="A0AAN6ZMM0"/>
<evidence type="ECO:0000313" key="3">
    <source>
        <dbReference type="EMBL" id="KAK4144052.1"/>
    </source>
</evidence>
<evidence type="ECO:0000313" key="4">
    <source>
        <dbReference type="Proteomes" id="UP001302676"/>
    </source>
</evidence>
<dbReference type="RefSeq" id="XP_062637423.1">
    <property type="nucleotide sequence ID" value="XM_062780549.1"/>
</dbReference>